<dbReference type="PROSITE" id="PS50011">
    <property type="entry name" value="PROTEIN_KINASE_DOM"/>
    <property type="match status" value="1"/>
</dbReference>
<dbReference type="PANTHER" id="PTHR48012:SF10">
    <property type="entry name" value="FI20177P1"/>
    <property type="match status" value="1"/>
</dbReference>
<evidence type="ECO:0000313" key="13">
    <source>
        <dbReference type="Proteomes" id="UP001171299"/>
    </source>
</evidence>
<sequence length="355" mass="40369">MNRYELIKGQTFSGGFGNLQLVKDTYLDREVLFKRMSNPQDNDQLINEIQALSKARSRHVIEIYDLIRNPQSGLLEGIIIEFLKGRDYLNYHNETPFDSYSFLIILYQISHALYDLHNSGIVHRDLKLENIKSSETGVLKLYDFGLSSTNEDYYTKSNRGTIIYAAPELYVSNAKITTEMDIYAFGICAWNLVTTTRNFSPALLEKPPMRSKPYTTIGRLLTGKVNDEIINTIDSCLNSNPSLRPSSKRLTETFYKHLLYNKHKGLFVEKNSSIYELSHSKTGVRIKLSHGEIIVNYDGFDFIISAVSGEVYINNTPAQIGDCLPNACLITFGRPEFGSGRRFVTFLSSHPELVI</sequence>
<reference evidence="11" key="2">
    <citation type="journal article" date="2020" name="Environ. Microbiol.">
        <title>The extreme plant-growth-promoting properties of Pantoea phytobeneficialis MSR2 revealed by functional and genomic analysis.</title>
        <authorList>
            <person name="Nascimento F.X."/>
            <person name="Hernandez A.G."/>
            <person name="Glick B.R."/>
            <person name="Rossi M.J."/>
        </authorList>
    </citation>
    <scope>NUCLEOTIDE SEQUENCE</scope>
    <source>
        <strain evidence="11">MSR2</strain>
    </source>
</reference>
<evidence type="ECO:0000256" key="2">
    <source>
        <dbReference type="ARBA" id="ARBA00022527"/>
    </source>
</evidence>
<name>A0AAP9KQJ7_9GAMM</name>
<dbReference type="AlphaFoldDB" id="A0AAP9KQJ7"/>
<evidence type="ECO:0000256" key="4">
    <source>
        <dbReference type="ARBA" id="ARBA00022741"/>
    </source>
</evidence>
<dbReference type="SMART" id="SM00220">
    <property type="entry name" value="S_TKc"/>
    <property type="match status" value="1"/>
</dbReference>
<gene>
    <name evidence="11" type="ORF">CTZ24_17440</name>
    <name evidence="10" type="ORF">Q3404_19110</name>
</gene>
<proteinExistence type="inferred from homology"/>
<keyword evidence="13" id="KW-1185">Reference proteome</keyword>
<evidence type="ECO:0000256" key="1">
    <source>
        <dbReference type="ARBA" id="ARBA00008874"/>
    </source>
</evidence>
<dbReference type="KEGG" id="ppho:CTZ24_17440"/>
<dbReference type="GO" id="GO:0004674">
    <property type="term" value="F:protein serine/threonine kinase activity"/>
    <property type="evidence" value="ECO:0007669"/>
    <property type="project" value="UniProtKB-KW"/>
</dbReference>
<evidence type="ECO:0000313" key="11">
    <source>
        <dbReference type="EMBL" id="QGR08111.1"/>
    </source>
</evidence>
<dbReference type="InterPro" id="IPR000719">
    <property type="entry name" value="Prot_kinase_dom"/>
</dbReference>
<dbReference type="GO" id="GO:0005524">
    <property type="term" value="F:ATP binding"/>
    <property type="evidence" value="ECO:0007669"/>
    <property type="project" value="UniProtKB-KW"/>
</dbReference>
<evidence type="ECO:0000256" key="3">
    <source>
        <dbReference type="ARBA" id="ARBA00022679"/>
    </source>
</evidence>
<evidence type="ECO:0000256" key="7">
    <source>
        <dbReference type="ARBA" id="ARBA00047899"/>
    </source>
</evidence>
<accession>A0AAP9KQJ7</accession>
<reference evidence="10" key="3">
    <citation type="submission" date="2023-07" db="EMBL/GenBank/DDBJ databases">
        <title>The extreme plant-growth-promoting properties of Pantoea phytobeneficialis PF55 revealed by functional and genomic analysis.</title>
        <authorList>
            <person name="Nascimento F.X."/>
            <person name="Marcio R.J."/>
        </authorList>
    </citation>
    <scope>NUCLEOTIDE SEQUENCE</scope>
    <source>
        <strain evidence="10">PF55</strain>
    </source>
</reference>
<keyword evidence="2" id="KW-0723">Serine/threonine-protein kinase</keyword>
<protein>
    <submittedName>
        <fullName evidence="10 11">Protein kinase</fullName>
    </submittedName>
</protein>
<dbReference type="CDD" id="cd00180">
    <property type="entry name" value="PKc"/>
    <property type="match status" value="1"/>
</dbReference>
<feature type="domain" description="Protein kinase" evidence="9">
    <location>
        <begin position="5"/>
        <end position="260"/>
    </location>
</feature>
<dbReference type="GO" id="GO:0005737">
    <property type="term" value="C:cytoplasm"/>
    <property type="evidence" value="ECO:0007669"/>
    <property type="project" value="TreeGrafter"/>
</dbReference>
<evidence type="ECO:0000259" key="9">
    <source>
        <dbReference type="PROSITE" id="PS50011"/>
    </source>
</evidence>
<evidence type="ECO:0000256" key="6">
    <source>
        <dbReference type="ARBA" id="ARBA00022840"/>
    </source>
</evidence>
<keyword evidence="4" id="KW-0547">Nucleotide-binding</keyword>
<comment type="catalytic activity">
    <reaction evidence="7">
        <text>L-threonyl-[protein] + ATP = O-phospho-L-threonyl-[protein] + ADP + H(+)</text>
        <dbReference type="Rhea" id="RHEA:46608"/>
        <dbReference type="Rhea" id="RHEA-COMP:11060"/>
        <dbReference type="Rhea" id="RHEA-COMP:11605"/>
        <dbReference type="ChEBI" id="CHEBI:15378"/>
        <dbReference type="ChEBI" id="CHEBI:30013"/>
        <dbReference type="ChEBI" id="CHEBI:30616"/>
        <dbReference type="ChEBI" id="CHEBI:61977"/>
        <dbReference type="ChEBI" id="CHEBI:456216"/>
        <dbReference type="EC" id="2.7.11.1"/>
    </reaction>
</comment>
<keyword evidence="3" id="KW-0808">Transferase</keyword>
<dbReference type="Gene3D" id="1.10.510.10">
    <property type="entry name" value="Transferase(Phosphotransferase) domain 1"/>
    <property type="match status" value="1"/>
</dbReference>
<dbReference type="EMBL" id="CP024636">
    <property type="protein sequence ID" value="QGR08111.1"/>
    <property type="molecule type" value="Genomic_DNA"/>
</dbReference>
<dbReference type="EMBL" id="JAUOOM010000020">
    <property type="protein sequence ID" value="MDO6408682.1"/>
    <property type="molecule type" value="Genomic_DNA"/>
</dbReference>
<keyword evidence="5 11" id="KW-0418">Kinase</keyword>
<evidence type="ECO:0000256" key="5">
    <source>
        <dbReference type="ARBA" id="ARBA00022777"/>
    </source>
</evidence>
<comment type="similarity">
    <text evidence="1">Belongs to the protein kinase superfamily. STE Ser/Thr protein kinase family. STE20 subfamily.</text>
</comment>
<dbReference type="InterPro" id="IPR011009">
    <property type="entry name" value="Kinase-like_dom_sf"/>
</dbReference>
<evidence type="ECO:0000256" key="8">
    <source>
        <dbReference type="ARBA" id="ARBA00048679"/>
    </source>
</evidence>
<dbReference type="InterPro" id="IPR050629">
    <property type="entry name" value="STE20/SPS1-PAK"/>
</dbReference>
<evidence type="ECO:0000313" key="12">
    <source>
        <dbReference type="Proteomes" id="UP000424872"/>
    </source>
</evidence>
<dbReference type="Proteomes" id="UP001171299">
    <property type="component" value="Unassembled WGS sequence"/>
</dbReference>
<reference evidence="12" key="1">
    <citation type="submission" date="2017-11" db="EMBL/GenBank/DDBJ databases">
        <title>Genome sequence of Pantoea sp. MSR2.</title>
        <authorList>
            <person name="Nascimento F.X."/>
        </authorList>
    </citation>
    <scope>NUCLEOTIDE SEQUENCE [LARGE SCALE GENOMIC DNA]</scope>
    <source>
        <strain evidence="12">MSR2</strain>
    </source>
</reference>
<dbReference type="Pfam" id="PF00069">
    <property type="entry name" value="Pkinase"/>
    <property type="match status" value="1"/>
</dbReference>
<dbReference type="RefSeq" id="WP_208724200.1">
    <property type="nucleotide sequence ID" value="NZ_CP024636.1"/>
</dbReference>
<keyword evidence="6" id="KW-0067">ATP-binding</keyword>
<dbReference type="PANTHER" id="PTHR48012">
    <property type="entry name" value="STERILE20-LIKE KINASE, ISOFORM B-RELATED"/>
    <property type="match status" value="1"/>
</dbReference>
<dbReference type="Proteomes" id="UP000424872">
    <property type="component" value="Chromosome"/>
</dbReference>
<evidence type="ECO:0000313" key="10">
    <source>
        <dbReference type="EMBL" id="MDO6408682.1"/>
    </source>
</evidence>
<dbReference type="SUPFAM" id="SSF56112">
    <property type="entry name" value="Protein kinase-like (PK-like)"/>
    <property type="match status" value="1"/>
</dbReference>
<comment type="catalytic activity">
    <reaction evidence="8">
        <text>L-seryl-[protein] + ATP = O-phospho-L-seryl-[protein] + ADP + H(+)</text>
        <dbReference type="Rhea" id="RHEA:17989"/>
        <dbReference type="Rhea" id="RHEA-COMP:9863"/>
        <dbReference type="Rhea" id="RHEA-COMP:11604"/>
        <dbReference type="ChEBI" id="CHEBI:15378"/>
        <dbReference type="ChEBI" id="CHEBI:29999"/>
        <dbReference type="ChEBI" id="CHEBI:30616"/>
        <dbReference type="ChEBI" id="CHEBI:83421"/>
        <dbReference type="ChEBI" id="CHEBI:456216"/>
        <dbReference type="EC" id="2.7.11.1"/>
    </reaction>
</comment>
<organism evidence="11 12">
    <name type="scientific">Pantoea phytobeneficialis</name>
    <dbReference type="NCBI Taxonomy" id="2052056"/>
    <lineage>
        <taxon>Bacteria</taxon>
        <taxon>Pseudomonadati</taxon>
        <taxon>Pseudomonadota</taxon>
        <taxon>Gammaproteobacteria</taxon>
        <taxon>Enterobacterales</taxon>
        <taxon>Erwiniaceae</taxon>
        <taxon>Pantoea</taxon>
    </lineage>
</organism>